<protein>
    <submittedName>
        <fullName evidence="1">Uncharacterized protein</fullName>
    </submittedName>
</protein>
<proteinExistence type="predicted"/>
<evidence type="ECO:0000313" key="1">
    <source>
        <dbReference type="EnsemblPlants" id="MELO3C009623.2.1"/>
    </source>
</evidence>
<dbReference type="EnsemblPlants" id="MELO3C009623.2.1">
    <property type="protein sequence ID" value="MELO3C009623.2.1"/>
    <property type="gene ID" value="MELO3C009623.2"/>
</dbReference>
<organism evidence="1">
    <name type="scientific">Cucumis melo</name>
    <name type="common">Muskmelon</name>
    <dbReference type="NCBI Taxonomy" id="3656"/>
    <lineage>
        <taxon>Eukaryota</taxon>
        <taxon>Viridiplantae</taxon>
        <taxon>Streptophyta</taxon>
        <taxon>Embryophyta</taxon>
        <taxon>Tracheophyta</taxon>
        <taxon>Spermatophyta</taxon>
        <taxon>Magnoliopsida</taxon>
        <taxon>eudicotyledons</taxon>
        <taxon>Gunneridae</taxon>
        <taxon>Pentapetalae</taxon>
        <taxon>rosids</taxon>
        <taxon>fabids</taxon>
        <taxon>Cucurbitales</taxon>
        <taxon>Cucurbitaceae</taxon>
        <taxon>Benincaseae</taxon>
        <taxon>Cucumis</taxon>
    </lineage>
</organism>
<sequence length="35" mass="3980">MRKSKSTHIITFPQIVTVYSESLIARVKFSLDLAV</sequence>
<dbReference type="Gramene" id="MELO3C009623.2.1">
    <property type="protein sequence ID" value="MELO3C009623.2.1"/>
    <property type="gene ID" value="MELO3C009623.2"/>
</dbReference>
<dbReference type="AlphaFoldDB" id="A0A9I9CWV1"/>
<reference evidence="1" key="1">
    <citation type="submission" date="2023-03" db="UniProtKB">
        <authorList>
            <consortium name="EnsemblPlants"/>
        </authorList>
    </citation>
    <scope>IDENTIFICATION</scope>
</reference>
<name>A0A9I9CWV1_CUCME</name>
<accession>A0A9I9CWV1</accession>